<feature type="domain" description="SH3" evidence="4">
    <location>
        <begin position="71"/>
        <end position="138"/>
    </location>
</feature>
<dbReference type="AlphaFoldDB" id="A0A8R1EDG2"/>
<dbReference type="InterPro" id="IPR036028">
    <property type="entry name" value="SH3-like_dom_sf"/>
</dbReference>
<dbReference type="Proteomes" id="UP000005237">
    <property type="component" value="Unassembled WGS sequence"/>
</dbReference>
<feature type="compositionally biased region" description="Low complexity" evidence="3">
    <location>
        <begin position="49"/>
        <end position="65"/>
    </location>
</feature>
<dbReference type="PROSITE" id="PS50002">
    <property type="entry name" value="SH3"/>
    <property type="match status" value="1"/>
</dbReference>
<evidence type="ECO:0000256" key="1">
    <source>
        <dbReference type="ARBA" id="ARBA00022443"/>
    </source>
</evidence>
<protein>
    <submittedName>
        <fullName evidence="5">SH3 domain-containing protein</fullName>
    </submittedName>
</protein>
<dbReference type="Gene3D" id="2.30.30.40">
    <property type="entry name" value="SH3 Domains"/>
    <property type="match status" value="1"/>
</dbReference>
<dbReference type="CDD" id="cd00174">
    <property type="entry name" value="SH3"/>
    <property type="match status" value="1"/>
</dbReference>
<dbReference type="SMART" id="SM00326">
    <property type="entry name" value="SH3"/>
    <property type="match status" value="1"/>
</dbReference>
<reference evidence="6" key="1">
    <citation type="submission" date="2010-08" db="EMBL/GenBank/DDBJ databases">
        <authorList>
            <consortium name="Caenorhabditis japonica Sequencing Consortium"/>
            <person name="Wilson R.K."/>
        </authorList>
    </citation>
    <scope>NUCLEOTIDE SEQUENCE [LARGE SCALE GENOMIC DNA]</scope>
    <source>
        <strain evidence="6">DF5081</strain>
    </source>
</reference>
<feature type="compositionally biased region" description="Polar residues" evidence="3">
    <location>
        <begin position="21"/>
        <end position="32"/>
    </location>
</feature>
<sequence length="138" mass="15355">MTILTIPLAGENNGLPPPSLSFDTSTYPSPIGSNDYDEYERISDDGFYSAATTSSSTGGSQQQHQIHQDPPTDKICRVLYDFEPKHGDEIQIREGQCVLVEDRIGDDWLIGHVISQTDNSPVQMKSGRFPTTYVSFQR</sequence>
<dbReference type="SUPFAM" id="SSF50044">
    <property type="entry name" value="SH3-domain"/>
    <property type="match status" value="1"/>
</dbReference>
<dbReference type="EnsemblMetazoa" id="CJA33114.1">
    <property type="protein sequence ID" value="CJA33114.1"/>
    <property type="gene ID" value="WBGene00208961"/>
</dbReference>
<evidence type="ECO:0000256" key="2">
    <source>
        <dbReference type="PROSITE-ProRule" id="PRU00192"/>
    </source>
</evidence>
<evidence type="ECO:0000313" key="6">
    <source>
        <dbReference type="Proteomes" id="UP000005237"/>
    </source>
</evidence>
<dbReference type="Pfam" id="PF00018">
    <property type="entry name" value="SH3_1"/>
    <property type="match status" value="1"/>
</dbReference>
<proteinExistence type="predicted"/>
<feature type="region of interest" description="Disordered" evidence="3">
    <location>
        <begin position="6"/>
        <end position="71"/>
    </location>
</feature>
<evidence type="ECO:0000256" key="3">
    <source>
        <dbReference type="SAM" id="MobiDB-lite"/>
    </source>
</evidence>
<organism evidence="5 6">
    <name type="scientific">Caenorhabditis japonica</name>
    <dbReference type="NCBI Taxonomy" id="281687"/>
    <lineage>
        <taxon>Eukaryota</taxon>
        <taxon>Metazoa</taxon>
        <taxon>Ecdysozoa</taxon>
        <taxon>Nematoda</taxon>
        <taxon>Chromadorea</taxon>
        <taxon>Rhabditida</taxon>
        <taxon>Rhabditina</taxon>
        <taxon>Rhabditomorpha</taxon>
        <taxon>Rhabditoidea</taxon>
        <taxon>Rhabditidae</taxon>
        <taxon>Peloderinae</taxon>
        <taxon>Caenorhabditis</taxon>
    </lineage>
</organism>
<keyword evidence="6" id="KW-1185">Reference proteome</keyword>
<reference evidence="5" key="2">
    <citation type="submission" date="2022-06" db="UniProtKB">
        <authorList>
            <consortium name="EnsemblMetazoa"/>
        </authorList>
    </citation>
    <scope>IDENTIFICATION</scope>
    <source>
        <strain evidence="5">DF5081</strain>
    </source>
</reference>
<name>A0A8R1EDG2_CAEJA</name>
<evidence type="ECO:0000259" key="4">
    <source>
        <dbReference type="PROSITE" id="PS50002"/>
    </source>
</evidence>
<keyword evidence="1 2" id="KW-0728">SH3 domain</keyword>
<evidence type="ECO:0000313" key="5">
    <source>
        <dbReference type="EnsemblMetazoa" id="CJA33114.1"/>
    </source>
</evidence>
<dbReference type="InterPro" id="IPR001452">
    <property type="entry name" value="SH3_domain"/>
</dbReference>
<accession>A0A8R1EDG2</accession>